<dbReference type="InterPro" id="IPR029032">
    <property type="entry name" value="AhpD-like"/>
</dbReference>
<dbReference type="EMBL" id="JAOCDZ010000014">
    <property type="protein sequence ID" value="MDH0738039.1"/>
    <property type="molecule type" value="Genomic_DNA"/>
</dbReference>
<evidence type="ECO:0000259" key="1">
    <source>
        <dbReference type="Pfam" id="PF02627"/>
    </source>
</evidence>
<dbReference type="AlphaFoldDB" id="A0AA42S5G0"/>
<dbReference type="SUPFAM" id="SSF69118">
    <property type="entry name" value="AhpD-like"/>
    <property type="match status" value="1"/>
</dbReference>
<protein>
    <submittedName>
        <fullName evidence="2">Carboxymuconolactone decarboxylase family protein</fullName>
    </submittedName>
</protein>
<proteinExistence type="predicted"/>
<dbReference type="PANTHER" id="PTHR34846">
    <property type="entry name" value="4-CARBOXYMUCONOLACTONE DECARBOXYLASE FAMILY PROTEIN (AFU_ORTHOLOGUE AFUA_6G11590)"/>
    <property type="match status" value="1"/>
</dbReference>
<dbReference type="InterPro" id="IPR004675">
    <property type="entry name" value="AhpD_core"/>
</dbReference>
<evidence type="ECO:0000313" key="2">
    <source>
        <dbReference type="EMBL" id="MDH0738039.1"/>
    </source>
</evidence>
<sequence length="159" mass="17772">MTQRLDYFQVSAQLSKKYMDFSAAMKNVPVIEEFGDLVDIRASQINGCGFCLDMHVKQAKIRGERELRLHHVAIWRESTLFSARERAALAWTEALTTLLAHGVPDEVYEAVRAQLSESEISDLTFRVVAINGWNRLNVAFRTVPGSADAAFGLDKAGLN</sequence>
<dbReference type="InterPro" id="IPR003779">
    <property type="entry name" value="CMD-like"/>
</dbReference>
<dbReference type="RefSeq" id="WP_279996224.1">
    <property type="nucleotide sequence ID" value="NZ_JAOCDZ010000014.1"/>
</dbReference>
<dbReference type="Pfam" id="PF02627">
    <property type="entry name" value="CMD"/>
    <property type="match status" value="1"/>
</dbReference>
<comment type="caution">
    <text evidence="2">The sequence shown here is derived from an EMBL/GenBank/DDBJ whole genome shotgun (WGS) entry which is preliminary data.</text>
</comment>
<dbReference type="Gene3D" id="1.20.1290.10">
    <property type="entry name" value="AhpD-like"/>
    <property type="match status" value="1"/>
</dbReference>
<accession>A0AA42S5G0</accession>
<dbReference type="PANTHER" id="PTHR34846:SF10">
    <property type="entry name" value="CYTOPLASMIC PROTEIN"/>
    <property type="match status" value="1"/>
</dbReference>
<gene>
    <name evidence="2" type="ORF">N5D93_19640</name>
</gene>
<dbReference type="GO" id="GO:0051920">
    <property type="term" value="F:peroxiredoxin activity"/>
    <property type="evidence" value="ECO:0007669"/>
    <property type="project" value="InterPro"/>
</dbReference>
<dbReference type="NCBIfam" id="TIGR00778">
    <property type="entry name" value="ahpD_dom"/>
    <property type="match status" value="1"/>
</dbReference>
<name>A0AA42S5G0_9BURK</name>
<dbReference type="Proteomes" id="UP001161094">
    <property type="component" value="Unassembled WGS sequence"/>
</dbReference>
<feature type="domain" description="Carboxymuconolactone decarboxylase-like" evidence="1">
    <location>
        <begin position="37"/>
        <end position="94"/>
    </location>
</feature>
<organism evidence="2 3">
    <name type="scientific">Achromobacter spanius</name>
    <dbReference type="NCBI Taxonomy" id="217203"/>
    <lineage>
        <taxon>Bacteria</taxon>
        <taxon>Pseudomonadati</taxon>
        <taxon>Pseudomonadota</taxon>
        <taxon>Betaproteobacteria</taxon>
        <taxon>Burkholderiales</taxon>
        <taxon>Alcaligenaceae</taxon>
        <taxon>Achromobacter</taxon>
    </lineage>
</organism>
<reference evidence="2" key="1">
    <citation type="submission" date="2022-09" db="EMBL/GenBank/DDBJ databases">
        <title>Intensive care unit water sources are persistently colonized with multi-drug resistant bacteria and are the site of extensive horizontal gene transfer of antibiotic resistance genes.</title>
        <authorList>
            <person name="Diorio-Toth L."/>
        </authorList>
    </citation>
    <scope>NUCLEOTIDE SEQUENCE</scope>
    <source>
        <strain evidence="2">GD03843</strain>
    </source>
</reference>
<evidence type="ECO:0000313" key="3">
    <source>
        <dbReference type="Proteomes" id="UP001161094"/>
    </source>
</evidence>